<feature type="transmembrane region" description="Helical" evidence="8">
    <location>
        <begin position="71"/>
        <end position="93"/>
    </location>
</feature>
<dbReference type="AlphaFoldDB" id="A0A0M6XS94"/>
<sequence length="249" mass="25263">MLEFLLLAGAGLAAGALNAVAGGGTFLTFPVLVWLGVPPISANATATLTALPGYLGSAWGYRHDLHAEGSLGLRAILLVAAFGAMAGALLLLVTPGDVFRGLVPWLLLAATALFAAGPRLLAALASRGVGQAGPGLSVLGILAVSVYGGYFNGGLGIMLLAMFGLLGHTDLHAMNGLKNVLSALLSLLSAATFVVAGLIAWQPALVLAIATAIGGWLGARSSRRIRRTDLLRLFVVAVGALMTVAFFLL</sequence>
<keyword evidence="5 8" id="KW-0812">Transmembrane</keyword>
<dbReference type="STRING" id="282197.SAMN04488517_11364"/>
<dbReference type="InterPro" id="IPR002781">
    <property type="entry name" value="TM_pro_TauE-like"/>
</dbReference>
<dbReference type="OrthoDB" id="9807082at2"/>
<evidence type="ECO:0000313" key="10">
    <source>
        <dbReference type="Proteomes" id="UP000048908"/>
    </source>
</evidence>
<feature type="transmembrane region" description="Helical" evidence="8">
    <location>
        <begin position="105"/>
        <end position="124"/>
    </location>
</feature>
<dbReference type="InterPro" id="IPR052017">
    <property type="entry name" value="TSUP"/>
</dbReference>
<dbReference type="Pfam" id="PF01925">
    <property type="entry name" value="TauE"/>
    <property type="match status" value="1"/>
</dbReference>
<evidence type="ECO:0000256" key="3">
    <source>
        <dbReference type="ARBA" id="ARBA00022448"/>
    </source>
</evidence>
<evidence type="ECO:0000256" key="6">
    <source>
        <dbReference type="ARBA" id="ARBA00022989"/>
    </source>
</evidence>
<feature type="transmembrane region" description="Helical" evidence="8">
    <location>
        <begin position="136"/>
        <end position="165"/>
    </location>
</feature>
<dbReference type="EMBL" id="CXPG01000017">
    <property type="protein sequence ID" value="CTQ33061.1"/>
    <property type="molecule type" value="Genomic_DNA"/>
</dbReference>
<dbReference type="GO" id="GO:0005886">
    <property type="term" value="C:plasma membrane"/>
    <property type="evidence" value="ECO:0007669"/>
    <property type="project" value="UniProtKB-SubCell"/>
</dbReference>
<organism evidence="9 10">
    <name type="scientific">Jannaschia rubra</name>
    <dbReference type="NCBI Taxonomy" id="282197"/>
    <lineage>
        <taxon>Bacteria</taxon>
        <taxon>Pseudomonadati</taxon>
        <taxon>Pseudomonadota</taxon>
        <taxon>Alphaproteobacteria</taxon>
        <taxon>Rhodobacterales</taxon>
        <taxon>Roseobacteraceae</taxon>
        <taxon>Jannaschia</taxon>
    </lineage>
</organism>
<name>A0A0M6XS94_9RHOB</name>
<evidence type="ECO:0000256" key="8">
    <source>
        <dbReference type="RuleBase" id="RU363041"/>
    </source>
</evidence>
<comment type="similarity">
    <text evidence="2 8">Belongs to the 4-toluene sulfonate uptake permease (TSUP) (TC 2.A.102) family.</text>
</comment>
<keyword evidence="3" id="KW-0813">Transport</keyword>
<reference evidence="9 10" key="1">
    <citation type="submission" date="2015-07" db="EMBL/GenBank/DDBJ databases">
        <authorList>
            <person name="Noorani M."/>
        </authorList>
    </citation>
    <scope>NUCLEOTIDE SEQUENCE [LARGE SCALE GENOMIC DNA]</scope>
    <source>
        <strain evidence="9 10">CECT 5088</strain>
    </source>
</reference>
<evidence type="ECO:0000256" key="2">
    <source>
        <dbReference type="ARBA" id="ARBA00009142"/>
    </source>
</evidence>
<dbReference type="PANTHER" id="PTHR30269">
    <property type="entry name" value="TRANSMEMBRANE PROTEIN YFCA"/>
    <property type="match status" value="1"/>
</dbReference>
<keyword evidence="6 8" id="KW-1133">Transmembrane helix</keyword>
<evidence type="ECO:0000256" key="1">
    <source>
        <dbReference type="ARBA" id="ARBA00004651"/>
    </source>
</evidence>
<dbReference type="RefSeq" id="WP_055682512.1">
    <property type="nucleotide sequence ID" value="NZ_CXPG01000017.1"/>
</dbReference>
<evidence type="ECO:0000256" key="7">
    <source>
        <dbReference type="ARBA" id="ARBA00023136"/>
    </source>
</evidence>
<evidence type="ECO:0000313" key="9">
    <source>
        <dbReference type="EMBL" id="CTQ33061.1"/>
    </source>
</evidence>
<protein>
    <recommendedName>
        <fullName evidence="8">Probable membrane transporter protein</fullName>
    </recommendedName>
</protein>
<feature type="transmembrane region" description="Helical" evidence="8">
    <location>
        <begin position="185"/>
        <end position="218"/>
    </location>
</feature>
<dbReference type="PANTHER" id="PTHR30269:SF0">
    <property type="entry name" value="MEMBRANE TRANSPORTER PROTEIN YFCA-RELATED"/>
    <property type="match status" value="1"/>
</dbReference>
<accession>A0A0M6XS94</accession>
<keyword evidence="4 8" id="KW-1003">Cell membrane</keyword>
<feature type="transmembrane region" description="Helical" evidence="8">
    <location>
        <begin position="230"/>
        <end position="248"/>
    </location>
</feature>
<comment type="subcellular location">
    <subcellularLocation>
        <location evidence="1 8">Cell membrane</location>
        <topology evidence="1 8">Multi-pass membrane protein</topology>
    </subcellularLocation>
</comment>
<dbReference type="Proteomes" id="UP000048908">
    <property type="component" value="Unassembled WGS sequence"/>
</dbReference>
<evidence type="ECO:0000256" key="5">
    <source>
        <dbReference type="ARBA" id="ARBA00022692"/>
    </source>
</evidence>
<keyword evidence="10" id="KW-1185">Reference proteome</keyword>
<proteinExistence type="inferred from homology"/>
<gene>
    <name evidence="9" type="ORF">JAN5088_01837</name>
</gene>
<feature type="transmembrane region" description="Helical" evidence="8">
    <location>
        <begin position="31"/>
        <end position="51"/>
    </location>
</feature>
<evidence type="ECO:0000256" key="4">
    <source>
        <dbReference type="ARBA" id="ARBA00022475"/>
    </source>
</evidence>
<keyword evidence="7 8" id="KW-0472">Membrane</keyword>